<gene>
    <name evidence="2" type="ORF">GTQ48_14430</name>
</gene>
<dbReference type="AlphaFoldDB" id="A0A6N9TLG3"/>
<feature type="region of interest" description="Disordered" evidence="1">
    <location>
        <begin position="347"/>
        <end position="370"/>
    </location>
</feature>
<accession>A0A6N9TLG3</accession>
<dbReference type="Proteomes" id="UP000471381">
    <property type="component" value="Unassembled WGS sequence"/>
</dbReference>
<dbReference type="RefSeq" id="WP_163107305.1">
    <property type="nucleotide sequence ID" value="NZ_JAAAWO010000012.1"/>
</dbReference>
<reference evidence="2 3" key="1">
    <citation type="submission" date="2020-01" db="EMBL/GenBank/DDBJ databases">
        <title>Genomes of bacteria type strains.</title>
        <authorList>
            <person name="Chen J."/>
            <person name="Zhu S."/>
            <person name="Yang J."/>
        </authorList>
    </citation>
    <scope>NUCLEOTIDE SEQUENCE [LARGE SCALE GENOMIC DNA]</scope>
    <source>
        <strain evidence="2 3">LMG 24078</strain>
    </source>
</reference>
<organism evidence="2 3">
    <name type="scientific">Alteromonas genovensis</name>
    <dbReference type="NCBI Taxonomy" id="471225"/>
    <lineage>
        <taxon>Bacteria</taxon>
        <taxon>Pseudomonadati</taxon>
        <taxon>Pseudomonadota</taxon>
        <taxon>Gammaproteobacteria</taxon>
        <taxon>Alteromonadales</taxon>
        <taxon>Alteromonadaceae</taxon>
        <taxon>Alteromonas/Salinimonas group</taxon>
        <taxon>Alteromonas</taxon>
    </lineage>
</organism>
<dbReference type="EMBL" id="JAAAWO010000012">
    <property type="protein sequence ID" value="NDW16706.1"/>
    <property type="molecule type" value="Genomic_DNA"/>
</dbReference>
<evidence type="ECO:0000313" key="3">
    <source>
        <dbReference type="Proteomes" id="UP000471381"/>
    </source>
</evidence>
<dbReference type="SUPFAM" id="SSF53850">
    <property type="entry name" value="Periplasmic binding protein-like II"/>
    <property type="match status" value="1"/>
</dbReference>
<sequence length="370" mass="41189">MDMWRQGRALLLSSLQTRIIFALLACALFTLIPHAYANQDSNSASAAHTKIRLPNVHPGRDAVYAHAKQLLTEALLVTQADYGTFEFVVSSQESPQRRQLRSLEHDLLDITWSVTSSDREAYFLPIRIPIMAGLFGKRVLLINAEDTRFSKDMDITDLKEFRAVLGYDWPDTTIFRKAGIPVLETTYRASFKMVSEGFADMFPRSVMEVLEEMEHKDLSKGLVVEDNIVISYPSPIFFFVGSNNQQLATRITEGLLQLLKNHRFQQLLKEHKGFQQSLALVKGRTVISIDNPLLSKESQKAIENFLPLFAPAELLLNGSTTDGTVVDGTVVDGTAADSAIVEDSVLDNSTAESSVEDSSTLESSVIEDRS</sequence>
<proteinExistence type="predicted"/>
<comment type="caution">
    <text evidence="2">The sequence shown here is derived from an EMBL/GenBank/DDBJ whole genome shotgun (WGS) entry which is preliminary data.</text>
</comment>
<evidence type="ECO:0000256" key="1">
    <source>
        <dbReference type="SAM" id="MobiDB-lite"/>
    </source>
</evidence>
<name>A0A6N9TLG3_9ALTE</name>
<feature type="compositionally biased region" description="Low complexity" evidence="1">
    <location>
        <begin position="352"/>
        <end position="364"/>
    </location>
</feature>
<keyword evidence="3" id="KW-1185">Reference proteome</keyword>
<protein>
    <submittedName>
        <fullName evidence="2">Amino acid ABC transporter substrate-binding protein</fullName>
    </submittedName>
</protein>
<evidence type="ECO:0000313" key="2">
    <source>
        <dbReference type="EMBL" id="NDW16706.1"/>
    </source>
</evidence>